<proteinExistence type="predicted"/>
<accession>A0ABU5EF48</accession>
<organism evidence="1 2">
    <name type="scientific">Dongia soli</name>
    <dbReference type="NCBI Taxonomy" id="600628"/>
    <lineage>
        <taxon>Bacteria</taxon>
        <taxon>Pseudomonadati</taxon>
        <taxon>Pseudomonadota</taxon>
        <taxon>Alphaproteobacteria</taxon>
        <taxon>Rhodospirillales</taxon>
        <taxon>Dongiaceae</taxon>
        <taxon>Dongia</taxon>
    </lineage>
</organism>
<comment type="caution">
    <text evidence="1">The sequence shown here is derived from an EMBL/GenBank/DDBJ whole genome shotgun (WGS) entry which is preliminary data.</text>
</comment>
<dbReference type="Proteomes" id="UP001279642">
    <property type="component" value="Unassembled WGS sequence"/>
</dbReference>
<protein>
    <submittedName>
        <fullName evidence="1">Uncharacterized protein</fullName>
    </submittedName>
</protein>
<gene>
    <name evidence="1" type="ORF">SMD27_19085</name>
</gene>
<reference evidence="1 2" key="1">
    <citation type="journal article" date="2016" name="Antonie Van Leeuwenhoek">
        <title>Dongia soli sp. nov., isolated from soil from Dokdo, Korea.</title>
        <authorList>
            <person name="Kim D.U."/>
            <person name="Lee H."/>
            <person name="Kim H."/>
            <person name="Kim S.G."/>
            <person name="Ka J.O."/>
        </authorList>
    </citation>
    <scope>NUCLEOTIDE SEQUENCE [LARGE SCALE GENOMIC DNA]</scope>
    <source>
        <strain evidence="1 2">D78</strain>
    </source>
</reference>
<dbReference type="EMBL" id="JAXCLW010000007">
    <property type="protein sequence ID" value="MDY0884957.1"/>
    <property type="molecule type" value="Genomic_DNA"/>
</dbReference>
<sequence>MMKTPHAIFAGLTLIALARIDALPEGFWEDPFILGFVFYSVEAVLTLNDPDADALEDLPVTYVVLRGGDGIDVSCQICSNAANACEEFRVLLAIFLWLASRRSPAIWRARR</sequence>
<dbReference type="RefSeq" id="WP_320510031.1">
    <property type="nucleotide sequence ID" value="NZ_JAXCLW010000007.1"/>
</dbReference>
<evidence type="ECO:0000313" key="2">
    <source>
        <dbReference type="Proteomes" id="UP001279642"/>
    </source>
</evidence>
<evidence type="ECO:0000313" key="1">
    <source>
        <dbReference type="EMBL" id="MDY0884957.1"/>
    </source>
</evidence>
<name>A0ABU5EF48_9PROT</name>
<keyword evidence="2" id="KW-1185">Reference proteome</keyword>